<evidence type="ECO:0000313" key="2">
    <source>
        <dbReference type="EMBL" id="UTW05355.1"/>
    </source>
</evidence>
<evidence type="ECO:0000256" key="1">
    <source>
        <dbReference type="ARBA" id="ARBA00010751"/>
    </source>
</evidence>
<dbReference type="PANTHER" id="PTHR34068">
    <property type="entry name" value="UPF0145 PROTEIN YBJQ"/>
    <property type="match status" value="1"/>
</dbReference>
<dbReference type="PANTHER" id="PTHR34068:SF2">
    <property type="entry name" value="UPF0145 PROTEIN SCO3412"/>
    <property type="match status" value="1"/>
</dbReference>
<dbReference type="InterPro" id="IPR002765">
    <property type="entry name" value="UPF0145_YbjQ-like"/>
</dbReference>
<evidence type="ECO:0000313" key="3">
    <source>
        <dbReference type="Proteomes" id="UP001059950"/>
    </source>
</evidence>
<dbReference type="Pfam" id="PF01906">
    <property type="entry name" value="YbjQ_1"/>
    <property type="match status" value="1"/>
</dbReference>
<dbReference type="EMBL" id="CP073344">
    <property type="protein sequence ID" value="UTW05355.1"/>
    <property type="molecule type" value="Genomic_DNA"/>
</dbReference>
<name>A0ABY5GZA8_9GAMM</name>
<dbReference type="Proteomes" id="UP001059950">
    <property type="component" value="Chromosome"/>
</dbReference>
<dbReference type="Gene3D" id="3.30.110.70">
    <property type="entry name" value="Hypothetical protein apc22750. Chain B"/>
    <property type="match status" value="1"/>
</dbReference>
<reference evidence="2" key="1">
    <citation type="submission" date="2021-04" db="EMBL/GenBank/DDBJ databases">
        <title>Oceanospirillales bacteria with DddD are important DMSP degraders in coastal seawater.</title>
        <authorList>
            <person name="Liu J."/>
        </authorList>
    </citation>
    <scope>NUCLEOTIDE SEQUENCE</scope>
    <source>
        <strain evidence="2">GY6</strain>
    </source>
</reference>
<sequence length="155" mass="17416">MTNLIIFLVLMTLGYLVGQMAEKRHYKSIIQREKRLSGMPAIASRFPPTDKRFDQCLVTGNTVVSVDYFKRFIAALRNLLGGRVTSYESLLDRARRESMLRMKEQAQAMGADYVFNVKYETASISKGRKNAIGSVEVLAYGTALIVCDRGTGHEI</sequence>
<keyword evidence="3" id="KW-1185">Reference proteome</keyword>
<dbReference type="InterPro" id="IPR035439">
    <property type="entry name" value="UPF0145_dom_sf"/>
</dbReference>
<protein>
    <submittedName>
        <fullName evidence="2">YbjQ family protein</fullName>
    </submittedName>
</protein>
<proteinExistence type="inferred from homology"/>
<dbReference type="SUPFAM" id="SSF117782">
    <property type="entry name" value="YbjQ-like"/>
    <property type="match status" value="1"/>
</dbReference>
<accession>A0ABY5GZA8</accession>
<gene>
    <name evidence="2" type="ORF">KDX31_09450</name>
</gene>
<organism evidence="2 3">
    <name type="scientific">Amphritea atlantica</name>
    <dbReference type="NCBI Taxonomy" id="355243"/>
    <lineage>
        <taxon>Bacteria</taxon>
        <taxon>Pseudomonadati</taxon>
        <taxon>Pseudomonadota</taxon>
        <taxon>Gammaproteobacteria</taxon>
        <taxon>Oceanospirillales</taxon>
        <taxon>Oceanospirillaceae</taxon>
        <taxon>Amphritea</taxon>
    </lineage>
</organism>
<comment type="similarity">
    <text evidence="1">Belongs to the UPF0145 family.</text>
</comment>